<dbReference type="AlphaFoldDB" id="A0A2N5NBT0"/>
<organism evidence="1 2">
    <name type="scientific">Paenibacillus pasadenensis</name>
    <dbReference type="NCBI Taxonomy" id="217090"/>
    <lineage>
        <taxon>Bacteria</taxon>
        <taxon>Bacillati</taxon>
        <taxon>Bacillota</taxon>
        <taxon>Bacilli</taxon>
        <taxon>Bacillales</taxon>
        <taxon>Paenibacillaceae</taxon>
        <taxon>Paenibacillus</taxon>
    </lineage>
</organism>
<sequence>MREEEEGFVALGPAARHCAGRFGSSLAEPDIDVNIADSSVR</sequence>
<gene>
    <name evidence="1" type="ORF">B8V81_0698</name>
</gene>
<dbReference type="EMBL" id="NFEZ01000002">
    <property type="protein sequence ID" value="PLT47791.1"/>
    <property type="molecule type" value="Genomic_DNA"/>
</dbReference>
<name>A0A2N5NBT0_9BACL</name>
<reference evidence="1 2" key="1">
    <citation type="submission" date="2017-05" db="EMBL/GenBank/DDBJ databases">
        <title>Functional genome analysis of Paenibacillus pasadenensis strain R16: insights on endophytic life style and antifungal activity.</title>
        <authorList>
            <person name="Passera A."/>
            <person name="Marcolungo L."/>
            <person name="Casati P."/>
            <person name="Brasca M."/>
            <person name="Quaglino F."/>
            <person name="Delledonne M."/>
        </authorList>
    </citation>
    <scope>NUCLEOTIDE SEQUENCE [LARGE SCALE GENOMIC DNA]</scope>
    <source>
        <strain evidence="1 2">R16</strain>
    </source>
</reference>
<keyword evidence="2" id="KW-1185">Reference proteome</keyword>
<evidence type="ECO:0000313" key="2">
    <source>
        <dbReference type="Proteomes" id="UP000234789"/>
    </source>
</evidence>
<evidence type="ECO:0000313" key="1">
    <source>
        <dbReference type="EMBL" id="PLT47791.1"/>
    </source>
</evidence>
<accession>A0A2N5NBT0</accession>
<dbReference type="Proteomes" id="UP000234789">
    <property type="component" value="Unassembled WGS sequence"/>
</dbReference>
<proteinExistence type="predicted"/>
<protein>
    <submittedName>
        <fullName evidence="1">Uncharacterized protein</fullName>
    </submittedName>
</protein>
<comment type="caution">
    <text evidence="1">The sequence shown here is derived from an EMBL/GenBank/DDBJ whole genome shotgun (WGS) entry which is preliminary data.</text>
</comment>